<proteinExistence type="predicted"/>
<dbReference type="HOGENOM" id="CLU_3071260_0_0_1"/>
<dbReference type="EnsemblMetazoa" id="tetur01g00150.1">
    <property type="protein sequence ID" value="tetur01g00150.1"/>
    <property type="gene ID" value="tetur01g00150"/>
</dbReference>
<evidence type="ECO:0000313" key="1">
    <source>
        <dbReference type="EnsemblMetazoa" id="tetur01g00150.1"/>
    </source>
</evidence>
<dbReference type="EMBL" id="CAEY01000428">
    <property type="status" value="NOT_ANNOTATED_CDS"/>
    <property type="molecule type" value="Genomic_DNA"/>
</dbReference>
<reference evidence="1" key="2">
    <citation type="submission" date="2015-06" db="UniProtKB">
        <authorList>
            <consortium name="EnsemblMetazoa"/>
        </authorList>
    </citation>
    <scope>IDENTIFICATION</scope>
</reference>
<organism evidence="1 2">
    <name type="scientific">Tetranychus urticae</name>
    <name type="common">Two-spotted spider mite</name>
    <dbReference type="NCBI Taxonomy" id="32264"/>
    <lineage>
        <taxon>Eukaryota</taxon>
        <taxon>Metazoa</taxon>
        <taxon>Ecdysozoa</taxon>
        <taxon>Arthropoda</taxon>
        <taxon>Chelicerata</taxon>
        <taxon>Arachnida</taxon>
        <taxon>Acari</taxon>
        <taxon>Acariformes</taxon>
        <taxon>Trombidiformes</taxon>
        <taxon>Prostigmata</taxon>
        <taxon>Eleutherengona</taxon>
        <taxon>Raphignathae</taxon>
        <taxon>Tetranychoidea</taxon>
        <taxon>Tetranychidae</taxon>
        <taxon>Tetranychus</taxon>
    </lineage>
</organism>
<keyword evidence="2" id="KW-1185">Reference proteome</keyword>
<evidence type="ECO:0000313" key="2">
    <source>
        <dbReference type="Proteomes" id="UP000015104"/>
    </source>
</evidence>
<dbReference type="AlphaFoldDB" id="T1JPM6"/>
<accession>T1JPM6</accession>
<name>T1JPM6_TETUR</name>
<dbReference type="Proteomes" id="UP000015104">
    <property type="component" value="Unassembled WGS sequence"/>
</dbReference>
<sequence length="53" mass="6245">MHAKATFSSYNCYISLLLKSIYAAGLTMKAEKWIAKGCFIFIQYFQWNHQFCQ</sequence>
<protein>
    <submittedName>
        <fullName evidence="1">Uncharacterized protein</fullName>
    </submittedName>
</protein>
<reference evidence="2" key="1">
    <citation type="submission" date="2011-08" db="EMBL/GenBank/DDBJ databases">
        <authorList>
            <person name="Rombauts S."/>
        </authorList>
    </citation>
    <scope>NUCLEOTIDE SEQUENCE</scope>
    <source>
        <strain evidence="2">London</strain>
    </source>
</reference>